<dbReference type="GO" id="GO:0016301">
    <property type="term" value="F:kinase activity"/>
    <property type="evidence" value="ECO:0007669"/>
    <property type="project" value="UniProtKB-KW"/>
</dbReference>
<dbReference type="InterPro" id="IPR016954">
    <property type="entry name" value="Uncharacterised_Vng0742h"/>
</dbReference>
<keyword evidence="3" id="KW-1185">Reference proteome</keyword>
<proteinExistence type="predicted"/>
<comment type="caution">
    <text evidence="2">The sequence shown here is derived from an EMBL/GenBank/DDBJ whole genome shotgun (WGS) entry which is preliminary data.</text>
</comment>
<accession>A0ABU2FBB0</accession>
<dbReference type="InterPro" id="IPR019278">
    <property type="entry name" value="DICT_dom"/>
</dbReference>
<dbReference type="Proteomes" id="UP001259659">
    <property type="component" value="Unassembled WGS sequence"/>
</dbReference>
<gene>
    <name evidence="2" type="ORF">NDI56_07335</name>
</gene>
<dbReference type="PIRSF" id="PIRSF030471">
    <property type="entry name" value="STR_Vng0742h_prd"/>
    <property type="match status" value="1"/>
</dbReference>
<evidence type="ECO:0000313" key="3">
    <source>
        <dbReference type="Proteomes" id="UP001259659"/>
    </source>
</evidence>
<dbReference type="Pfam" id="PF10069">
    <property type="entry name" value="DICT"/>
    <property type="match status" value="1"/>
</dbReference>
<organism evidence="2 3">
    <name type="scientific">Haloarcula saliterrae</name>
    <dbReference type="NCBI Taxonomy" id="2950534"/>
    <lineage>
        <taxon>Archaea</taxon>
        <taxon>Methanobacteriati</taxon>
        <taxon>Methanobacteriota</taxon>
        <taxon>Stenosarchaea group</taxon>
        <taxon>Halobacteria</taxon>
        <taxon>Halobacteriales</taxon>
        <taxon>Haloarculaceae</taxon>
        <taxon>Haloarcula</taxon>
    </lineage>
</organism>
<keyword evidence="2" id="KW-0808">Transferase</keyword>
<dbReference type="EMBL" id="JAMQON010000001">
    <property type="protein sequence ID" value="MDS0259203.1"/>
    <property type="molecule type" value="Genomic_DNA"/>
</dbReference>
<evidence type="ECO:0000259" key="1">
    <source>
        <dbReference type="Pfam" id="PF10069"/>
    </source>
</evidence>
<sequence length="241" mass="27006">MSLSELIAGVEDHEQTLTVFNAGQADTDELRERFADRNVRVVSETTASGRPGEFLTLSDGDGVYTATDLDSFYETLAGRDRHLSDGARRTVLDHLDETLFTSWSIGRMVSASREIEDRAWRVGRGSLYAGFQTLSTLRGELDLYERLGDSPVAVHAYAVPDVDPPQQSAFQLHLDRADEIANSWFVVFDDETSGGDGTTQKCALLAEEREPRRFYGFWTYDASTVDYIVDHLEGRYGMLEQ</sequence>
<feature type="domain" description="DICT" evidence="1">
    <location>
        <begin position="91"/>
        <end position="208"/>
    </location>
</feature>
<name>A0ABU2FBB0_9EURY</name>
<keyword evidence="2" id="KW-0418">Kinase</keyword>
<dbReference type="RefSeq" id="WP_310918791.1">
    <property type="nucleotide sequence ID" value="NZ_JAMQON010000001.1"/>
</dbReference>
<reference evidence="2 3" key="1">
    <citation type="submission" date="2022-06" db="EMBL/GenBank/DDBJ databases">
        <title>Haloarcula sp. a new haloarchaeum isolate from saline soil.</title>
        <authorList>
            <person name="Strakova D."/>
            <person name="Galisteo C."/>
            <person name="Sanchez-Porro C."/>
            <person name="Ventosa A."/>
        </authorList>
    </citation>
    <scope>NUCLEOTIDE SEQUENCE [LARGE SCALE GENOMIC DNA]</scope>
    <source>
        <strain evidence="2 3">S1CR25-12</strain>
    </source>
</reference>
<evidence type="ECO:0000313" key="2">
    <source>
        <dbReference type="EMBL" id="MDS0259203.1"/>
    </source>
</evidence>
<protein>
    <submittedName>
        <fullName evidence="2">Histidine kinase</fullName>
    </submittedName>
</protein>